<evidence type="ECO:0008006" key="4">
    <source>
        <dbReference type="Google" id="ProtNLM"/>
    </source>
</evidence>
<sequence length="48" mass="4847">MSSASSEATDPQADSPARVPAALTWGVIGLLVLAIAGSAVIARRRRGV</sequence>
<keyword evidence="1" id="KW-1133">Transmembrane helix</keyword>
<reference evidence="2 3" key="1">
    <citation type="submission" date="2020-09" db="EMBL/GenBank/DDBJ databases">
        <title>novel species in genus Nocardioides.</title>
        <authorList>
            <person name="Zhang G."/>
        </authorList>
    </citation>
    <scope>NUCLEOTIDE SEQUENCE [LARGE SCALE GENOMIC DNA]</scope>
    <source>
        <strain evidence="2 3">KCTC 39551</strain>
    </source>
</reference>
<dbReference type="EMBL" id="JACXYZ010000003">
    <property type="protein sequence ID" value="MBD3926697.1"/>
    <property type="molecule type" value="Genomic_DNA"/>
</dbReference>
<evidence type="ECO:0000256" key="1">
    <source>
        <dbReference type="SAM" id="Phobius"/>
    </source>
</evidence>
<protein>
    <recommendedName>
        <fullName evidence="4">LPXTG cell wall anchor domain-containing protein</fullName>
    </recommendedName>
</protein>
<keyword evidence="1" id="KW-0472">Membrane</keyword>
<dbReference type="Proteomes" id="UP000618818">
    <property type="component" value="Unassembled WGS sequence"/>
</dbReference>
<evidence type="ECO:0000313" key="2">
    <source>
        <dbReference type="EMBL" id="MBD3926697.1"/>
    </source>
</evidence>
<feature type="transmembrane region" description="Helical" evidence="1">
    <location>
        <begin position="22"/>
        <end position="42"/>
    </location>
</feature>
<comment type="caution">
    <text evidence="2">The sequence shown here is derived from an EMBL/GenBank/DDBJ whole genome shotgun (WGS) entry which is preliminary data.</text>
</comment>
<dbReference type="RefSeq" id="WP_191196544.1">
    <property type="nucleotide sequence ID" value="NZ_JACXYZ010000003.1"/>
</dbReference>
<evidence type="ECO:0000313" key="3">
    <source>
        <dbReference type="Proteomes" id="UP000618818"/>
    </source>
</evidence>
<name>A0ABR8NEZ5_9ACTN</name>
<proteinExistence type="predicted"/>
<keyword evidence="1" id="KW-0812">Transmembrane</keyword>
<gene>
    <name evidence="2" type="ORF">IEZ26_18910</name>
</gene>
<keyword evidence="3" id="KW-1185">Reference proteome</keyword>
<organism evidence="2 3">
    <name type="scientific">Nocardioides cavernae</name>
    <dbReference type="NCBI Taxonomy" id="1921566"/>
    <lineage>
        <taxon>Bacteria</taxon>
        <taxon>Bacillati</taxon>
        <taxon>Actinomycetota</taxon>
        <taxon>Actinomycetes</taxon>
        <taxon>Propionibacteriales</taxon>
        <taxon>Nocardioidaceae</taxon>
        <taxon>Nocardioides</taxon>
    </lineage>
</organism>
<accession>A0ABR8NEZ5</accession>